<proteinExistence type="inferred from homology"/>
<reference evidence="20" key="3">
    <citation type="submission" date="2025-09" db="UniProtKB">
        <authorList>
            <consortium name="Ensembl"/>
        </authorList>
    </citation>
    <scope>IDENTIFICATION</scope>
</reference>
<evidence type="ECO:0000256" key="12">
    <source>
        <dbReference type="ARBA" id="ARBA00023170"/>
    </source>
</evidence>
<dbReference type="AlphaFoldDB" id="A0A8C4T3R6"/>
<evidence type="ECO:0000259" key="19">
    <source>
        <dbReference type="Pfam" id="PF20478"/>
    </source>
</evidence>
<comment type="similarity">
    <text evidence="2 18">Belongs to the P2X receptor family.</text>
</comment>
<keyword evidence="12 18" id="KW-0675">Receptor</keyword>
<gene>
    <name evidence="20" type="primary">p2rx7</name>
</gene>
<evidence type="ECO:0000256" key="11">
    <source>
        <dbReference type="ARBA" id="ARBA00023157"/>
    </source>
</evidence>
<keyword evidence="13" id="KW-0325">Glycoprotein</keyword>
<dbReference type="InterPro" id="IPR059116">
    <property type="entry name" value="P2X_receptor"/>
</dbReference>
<keyword evidence="9 18" id="KW-0406">Ion transport</keyword>
<comment type="catalytic activity">
    <reaction evidence="17">
        <text>Ca(2+)(in) = Ca(2+)(out)</text>
        <dbReference type="Rhea" id="RHEA:29671"/>
        <dbReference type="ChEBI" id="CHEBI:29108"/>
    </reaction>
</comment>
<dbReference type="Ensembl" id="ENSECRT00000027283.1">
    <property type="protein sequence ID" value="ENSECRP00000026728.1"/>
    <property type="gene ID" value="ENSECRG00000018054.1"/>
</dbReference>
<dbReference type="FunFam" id="1.10.287.940:FF:000010">
    <property type="entry name" value="P2X receptor E"/>
    <property type="match status" value="1"/>
</dbReference>
<dbReference type="GO" id="GO:0033198">
    <property type="term" value="P:response to ATP"/>
    <property type="evidence" value="ECO:0007669"/>
    <property type="project" value="InterPro"/>
</dbReference>
<reference evidence="20" key="2">
    <citation type="submission" date="2025-08" db="UniProtKB">
        <authorList>
            <consortium name="Ensembl"/>
        </authorList>
    </citation>
    <scope>IDENTIFICATION</scope>
</reference>
<keyword evidence="8 18" id="KW-1133">Transmembrane helix</keyword>
<dbReference type="PANTHER" id="PTHR10125:SF13">
    <property type="entry name" value="P2X PURINOCEPTOR 7"/>
    <property type="match status" value="1"/>
</dbReference>
<dbReference type="GO" id="GO:0005886">
    <property type="term" value="C:plasma membrane"/>
    <property type="evidence" value="ECO:0007669"/>
    <property type="project" value="UniProtKB-SubCell"/>
</dbReference>
<evidence type="ECO:0000256" key="7">
    <source>
        <dbReference type="ARBA" id="ARBA00022840"/>
    </source>
</evidence>
<comment type="catalytic activity">
    <reaction evidence="16">
        <text>Na(+)(in) = Na(+)(out)</text>
        <dbReference type="Rhea" id="RHEA:34963"/>
        <dbReference type="ChEBI" id="CHEBI:29101"/>
    </reaction>
</comment>
<evidence type="ECO:0000256" key="16">
    <source>
        <dbReference type="ARBA" id="ARBA00036239"/>
    </source>
</evidence>
<evidence type="ECO:0000313" key="20">
    <source>
        <dbReference type="Ensembl" id="ENSECRP00000026728.1"/>
    </source>
</evidence>
<evidence type="ECO:0000256" key="1">
    <source>
        <dbReference type="ARBA" id="ARBA00004651"/>
    </source>
</evidence>
<keyword evidence="3 18" id="KW-0813">Transport</keyword>
<evidence type="ECO:0000256" key="14">
    <source>
        <dbReference type="ARBA" id="ARBA00023286"/>
    </source>
</evidence>
<comment type="subcellular location">
    <subcellularLocation>
        <location evidence="1">Cell membrane</location>
        <topology evidence="1">Multi-pass membrane protein</topology>
    </subcellularLocation>
    <subcellularLocation>
        <location evidence="18">Membrane</location>
        <topology evidence="18">Multi-pass membrane protein</topology>
    </subcellularLocation>
</comment>
<dbReference type="InterPro" id="IPR046815">
    <property type="entry name" value="P2RX7_C"/>
</dbReference>
<dbReference type="Gene3D" id="1.10.287.940">
    <property type="entry name" value="atp-gated p2x4 ion channel"/>
    <property type="match status" value="1"/>
</dbReference>
<evidence type="ECO:0000256" key="17">
    <source>
        <dbReference type="ARBA" id="ARBA00036634"/>
    </source>
</evidence>
<dbReference type="InterPro" id="IPR027309">
    <property type="entry name" value="P2X_extracellular_dom_sf"/>
</dbReference>
<dbReference type="GO" id="GO:0070588">
    <property type="term" value="P:calcium ion transmembrane transport"/>
    <property type="evidence" value="ECO:0007669"/>
    <property type="project" value="TreeGrafter"/>
</dbReference>
<organism evidence="20 21">
    <name type="scientific">Erpetoichthys calabaricus</name>
    <name type="common">Rope fish</name>
    <name type="synonym">Calamoichthys calabaricus</name>
    <dbReference type="NCBI Taxonomy" id="27687"/>
    <lineage>
        <taxon>Eukaryota</taxon>
        <taxon>Metazoa</taxon>
        <taxon>Chordata</taxon>
        <taxon>Craniata</taxon>
        <taxon>Vertebrata</taxon>
        <taxon>Euteleostomi</taxon>
        <taxon>Actinopterygii</taxon>
        <taxon>Polypteriformes</taxon>
        <taxon>Polypteridae</taxon>
        <taxon>Erpetoichthys</taxon>
    </lineage>
</organism>
<evidence type="ECO:0000256" key="18">
    <source>
        <dbReference type="RuleBase" id="RU000681"/>
    </source>
</evidence>
<comment type="function">
    <text evidence="18">Receptor for ATP that acts as a ligand-gated ion channel.</text>
</comment>
<reference evidence="20" key="1">
    <citation type="submission" date="2021-06" db="EMBL/GenBank/DDBJ databases">
        <authorList>
            <consortium name="Wellcome Sanger Institute Data Sharing"/>
        </authorList>
    </citation>
    <scope>NUCLEOTIDE SEQUENCE [LARGE SCALE GENOMIC DNA]</scope>
</reference>
<dbReference type="NCBIfam" id="TIGR00863">
    <property type="entry name" value="P2X"/>
    <property type="match status" value="1"/>
</dbReference>
<dbReference type="PROSITE" id="PS01212">
    <property type="entry name" value="P2X_RECEPTOR"/>
    <property type="match status" value="1"/>
</dbReference>
<dbReference type="GO" id="GO:0004931">
    <property type="term" value="F:extracellularly ATP-gated monoatomic cation channel activity"/>
    <property type="evidence" value="ECO:0007669"/>
    <property type="project" value="InterPro"/>
</dbReference>
<evidence type="ECO:0000256" key="2">
    <source>
        <dbReference type="ARBA" id="ARBA00009848"/>
    </source>
</evidence>
<keyword evidence="15 18" id="KW-0407">Ion channel</keyword>
<dbReference type="PRINTS" id="PR01307">
    <property type="entry name" value="P2XRECEPTOR"/>
</dbReference>
<dbReference type="InterPro" id="IPR003050">
    <property type="entry name" value="P2X7_purinoceptor"/>
</dbReference>
<keyword evidence="21" id="KW-1185">Reference proteome</keyword>
<dbReference type="Proteomes" id="UP000694620">
    <property type="component" value="Chromosome 18"/>
</dbReference>
<keyword evidence="4" id="KW-1003">Cell membrane</keyword>
<dbReference type="InterPro" id="IPR053792">
    <property type="entry name" value="P2X_RECEPTOR_CS"/>
</dbReference>
<evidence type="ECO:0000256" key="15">
    <source>
        <dbReference type="ARBA" id="ARBA00023303"/>
    </source>
</evidence>
<dbReference type="GO" id="GO:0005524">
    <property type="term" value="F:ATP binding"/>
    <property type="evidence" value="ECO:0007669"/>
    <property type="project" value="UniProtKB-KW"/>
</dbReference>
<dbReference type="PRINTS" id="PR01314">
    <property type="entry name" value="P2X7RECEPTOR"/>
</dbReference>
<evidence type="ECO:0000256" key="8">
    <source>
        <dbReference type="ARBA" id="ARBA00022989"/>
    </source>
</evidence>
<evidence type="ECO:0000256" key="6">
    <source>
        <dbReference type="ARBA" id="ARBA00022741"/>
    </source>
</evidence>
<feature type="transmembrane region" description="Helical" evidence="18">
    <location>
        <begin position="332"/>
        <end position="354"/>
    </location>
</feature>
<keyword evidence="5 18" id="KW-0812">Transmembrane</keyword>
<dbReference type="Gene3D" id="2.60.490.10">
    <property type="entry name" value="atp-gated p2x4 ion channel domain"/>
    <property type="match status" value="1"/>
</dbReference>
<keyword evidence="10 18" id="KW-0472">Membrane</keyword>
<dbReference type="GO" id="GO:0001614">
    <property type="term" value="F:purinergic nucleotide receptor activity"/>
    <property type="evidence" value="ECO:0007669"/>
    <property type="project" value="InterPro"/>
</dbReference>
<dbReference type="GO" id="GO:0098794">
    <property type="term" value="C:postsynapse"/>
    <property type="evidence" value="ECO:0007669"/>
    <property type="project" value="GOC"/>
</dbReference>
<evidence type="ECO:0000256" key="4">
    <source>
        <dbReference type="ARBA" id="ARBA00022475"/>
    </source>
</evidence>
<keyword evidence="11" id="KW-1015">Disulfide bond</keyword>
<feature type="domain" description="P2X purinoreceptor 7 intracellular" evidence="19">
    <location>
        <begin position="388"/>
        <end position="565"/>
    </location>
</feature>
<accession>A0A8C4T3R6</accession>
<dbReference type="FunFam" id="2.60.490.10:FF:000001">
    <property type="entry name" value="P2X purinoceptor"/>
    <property type="match status" value="1"/>
</dbReference>
<evidence type="ECO:0000256" key="9">
    <source>
        <dbReference type="ARBA" id="ARBA00023065"/>
    </source>
</evidence>
<dbReference type="InterPro" id="IPR001429">
    <property type="entry name" value="P2X_purnocptor"/>
</dbReference>
<evidence type="ECO:0000256" key="13">
    <source>
        <dbReference type="ARBA" id="ARBA00023180"/>
    </source>
</evidence>
<evidence type="ECO:0000256" key="10">
    <source>
        <dbReference type="ARBA" id="ARBA00023136"/>
    </source>
</evidence>
<dbReference type="PANTHER" id="PTHR10125">
    <property type="entry name" value="P2X PURINOCEPTOR"/>
    <property type="match status" value="1"/>
</dbReference>
<keyword evidence="6" id="KW-0547">Nucleotide-binding</keyword>
<evidence type="ECO:0000313" key="21">
    <source>
        <dbReference type="Proteomes" id="UP000694620"/>
    </source>
</evidence>
<evidence type="ECO:0000256" key="5">
    <source>
        <dbReference type="ARBA" id="ARBA00022692"/>
    </source>
</evidence>
<name>A0A8C4T3R6_ERPCA</name>
<dbReference type="Pfam" id="PF00864">
    <property type="entry name" value="P2X_receptor"/>
    <property type="match status" value="1"/>
</dbReference>
<protein>
    <recommendedName>
        <fullName evidence="18">P2X purinoceptor</fullName>
    </recommendedName>
</protein>
<dbReference type="GeneTree" id="ENSGT01020000230351"/>
<keyword evidence="14" id="KW-1071">Ligand-gated ion channel</keyword>
<sequence length="574" mass="65494">MGCTCRPLDFCEYETNKLVLIRSRPLGSLKWFLTCFILIGIGVMLFWNKEYQEQDEVISSVVTKVKGVALANNSELGEIVWDVADHSGQLHGKESFLVVTNAIITKNQRQDYCIEDITKNGKRCESNKDCIKGENDQHSYGIQTGDCVENTPKIKICRVLAWCPTEGNKLPPKPALFASAENFTVLIKNSIAFPNFNYTRRNILPEMNASSLKNCRYNKKTDPLCPVFRLGDIVKEAGENFTQMAIEGGIIGIQIEWDCNLDILLYKCIPQYQFRRLDERVDNKTVMPGLNFRFARYYKVNGVEERTLIKAYAIKFDVMVYGKAGKFNLINLILYIGSTLSYFGMATVLIDFLITTKFPKKCCMKIPKNIYKQKKYEYLDDLIQDALYVSFVDESHIAVIKGSVENSLQEVKAASVQARQHHESSRKQLSMSLKDQDVEMQEVSHLIEKKDIPSWCHCGHCCSAPTNHEQLCCRRSNGQCITTSELFSRLVLDRRTLELALLYEDPLLDLCNENIICKLRHCAYRQYIEWRFGSISPGGTAVVPRCCVNKVRHKFPSASGHYKGLCLEKKGKQN</sequence>
<evidence type="ECO:0000256" key="3">
    <source>
        <dbReference type="ARBA" id="ARBA00022448"/>
    </source>
</evidence>
<feature type="transmembrane region" description="Helical" evidence="18">
    <location>
        <begin position="29"/>
        <end position="47"/>
    </location>
</feature>
<dbReference type="Pfam" id="PF20478">
    <property type="entry name" value="P2RX7_C"/>
    <property type="match status" value="1"/>
</dbReference>
<keyword evidence="7" id="KW-0067">ATP-binding</keyword>